<accession>A0ABS2MNP6</accession>
<evidence type="ECO:0000313" key="9">
    <source>
        <dbReference type="Proteomes" id="UP000767854"/>
    </source>
</evidence>
<comment type="caution">
    <text evidence="8">The sequence shown here is derived from an EMBL/GenBank/DDBJ whole genome shotgun (WGS) entry which is preliminary data.</text>
</comment>
<sequence length="72" mass="7982">MSALIQADELGVSLGKVLRIEGDQLREKRKQAAREKAMKAPIKMLFPLVIFIFPAIFVVILGPALIQIMTGF</sequence>
<evidence type="ECO:0000256" key="3">
    <source>
        <dbReference type="ARBA" id="ARBA00022692"/>
    </source>
</evidence>
<organism evidence="8 9">
    <name type="scientific">Fusibacter tunisiensis</name>
    <dbReference type="NCBI Taxonomy" id="1008308"/>
    <lineage>
        <taxon>Bacteria</taxon>
        <taxon>Bacillati</taxon>
        <taxon>Bacillota</taxon>
        <taxon>Clostridia</taxon>
        <taxon>Eubacteriales</taxon>
        <taxon>Eubacteriales Family XII. Incertae Sedis</taxon>
        <taxon>Fusibacter</taxon>
    </lineage>
</organism>
<feature type="transmembrane region" description="Helical" evidence="6">
    <location>
        <begin position="44"/>
        <end position="66"/>
    </location>
</feature>
<name>A0ABS2MNP6_9FIRM</name>
<dbReference type="EMBL" id="JAFBDT010000003">
    <property type="protein sequence ID" value="MBM7561029.1"/>
    <property type="molecule type" value="Genomic_DNA"/>
</dbReference>
<keyword evidence="9" id="KW-1185">Reference proteome</keyword>
<dbReference type="PANTHER" id="PTHR35007:SF2">
    <property type="entry name" value="PILUS ASSEMBLE PROTEIN"/>
    <property type="match status" value="1"/>
</dbReference>
<feature type="domain" description="Type II secretion system protein GspF" evidence="7">
    <location>
        <begin position="2"/>
        <end position="61"/>
    </location>
</feature>
<keyword evidence="4 6" id="KW-1133">Transmembrane helix</keyword>
<dbReference type="Proteomes" id="UP000767854">
    <property type="component" value="Unassembled WGS sequence"/>
</dbReference>
<dbReference type="InterPro" id="IPR018076">
    <property type="entry name" value="T2SS_GspF_dom"/>
</dbReference>
<evidence type="ECO:0000256" key="6">
    <source>
        <dbReference type="SAM" id="Phobius"/>
    </source>
</evidence>
<keyword evidence="3 6" id="KW-0812">Transmembrane</keyword>
<dbReference type="PANTHER" id="PTHR35007">
    <property type="entry name" value="INTEGRAL MEMBRANE PROTEIN-RELATED"/>
    <property type="match status" value="1"/>
</dbReference>
<reference evidence="8 9" key="1">
    <citation type="submission" date="2021-01" db="EMBL/GenBank/DDBJ databases">
        <title>Genomic Encyclopedia of Type Strains, Phase IV (KMG-IV): sequencing the most valuable type-strain genomes for metagenomic binning, comparative biology and taxonomic classification.</title>
        <authorList>
            <person name="Goeker M."/>
        </authorList>
    </citation>
    <scope>NUCLEOTIDE SEQUENCE [LARGE SCALE GENOMIC DNA]</scope>
    <source>
        <strain evidence="8 9">DSM 24436</strain>
    </source>
</reference>
<dbReference type="Pfam" id="PF00482">
    <property type="entry name" value="T2SSF"/>
    <property type="match status" value="1"/>
</dbReference>
<evidence type="ECO:0000313" key="8">
    <source>
        <dbReference type="EMBL" id="MBM7561029.1"/>
    </source>
</evidence>
<evidence type="ECO:0000259" key="7">
    <source>
        <dbReference type="Pfam" id="PF00482"/>
    </source>
</evidence>
<keyword evidence="5 6" id="KW-0472">Membrane</keyword>
<keyword evidence="2" id="KW-1003">Cell membrane</keyword>
<evidence type="ECO:0000256" key="1">
    <source>
        <dbReference type="ARBA" id="ARBA00004651"/>
    </source>
</evidence>
<protein>
    <submittedName>
        <fullName evidence="8">Pilus assembly protein TadC</fullName>
    </submittedName>
</protein>
<comment type="subcellular location">
    <subcellularLocation>
        <location evidence="1">Cell membrane</location>
        <topology evidence="1">Multi-pass membrane protein</topology>
    </subcellularLocation>
</comment>
<proteinExistence type="predicted"/>
<evidence type="ECO:0000256" key="2">
    <source>
        <dbReference type="ARBA" id="ARBA00022475"/>
    </source>
</evidence>
<evidence type="ECO:0000256" key="4">
    <source>
        <dbReference type="ARBA" id="ARBA00022989"/>
    </source>
</evidence>
<gene>
    <name evidence="8" type="ORF">JOC49_000546</name>
</gene>
<evidence type="ECO:0000256" key="5">
    <source>
        <dbReference type="ARBA" id="ARBA00023136"/>
    </source>
</evidence>